<dbReference type="InterPro" id="IPR051044">
    <property type="entry name" value="MAG_DAG_Lipase"/>
</dbReference>
<dbReference type="EMBL" id="JADNYM010000016">
    <property type="protein sequence ID" value="MBG0740319.1"/>
    <property type="molecule type" value="Genomic_DNA"/>
</dbReference>
<keyword evidence="3" id="KW-1185">Reference proteome</keyword>
<dbReference type="Gene3D" id="3.40.50.1820">
    <property type="entry name" value="alpha/beta hydrolase"/>
    <property type="match status" value="1"/>
</dbReference>
<dbReference type="InterPro" id="IPR022742">
    <property type="entry name" value="Hydrolase_4"/>
</dbReference>
<protein>
    <submittedName>
        <fullName evidence="2">Lysophospholipase</fullName>
    </submittedName>
</protein>
<sequence>MTTSNEWTFNGTDGERVARTWGAAGSRGSAPAPRYVALLAHGYGEHIGRYEYVADYLVDHGAIVHGVDHAGHGKSAGERVVIHDYEDVVTDFHTFSDLARRATADLPLVLIGHSMGGMIAARYAQRYGDELTALVLSGPVLGRWQTVDNLLPLDPVPETPIDPATLSRDSAVGDSYVADPLVWHGAFRRPTLQALKSSLALISRSGNLGALPTLWVQGTDDQLVPLVDSRAGVEQIRGSALTEHIFDGARHEVFNETNKDEVLAAVTRFVDSALRN</sequence>
<accession>A0A931CSY2</accession>
<comment type="caution">
    <text evidence="2">The sequence shown here is derived from an EMBL/GenBank/DDBJ whole genome shotgun (WGS) entry which is preliminary data.</text>
</comment>
<dbReference type="Proteomes" id="UP000655366">
    <property type="component" value="Unassembled WGS sequence"/>
</dbReference>
<dbReference type="GO" id="GO:0003824">
    <property type="term" value="F:catalytic activity"/>
    <property type="evidence" value="ECO:0007669"/>
    <property type="project" value="UniProtKB-ARBA"/>
</dbReference>
<dbReference type="InterPro" id="IPR000073">
    <property type="entry name" value="AB_hydrolase_1"/>
</dbReference>
<reference evidence="2 3" key="1">
    <citation type="submission" date="2020-11" db="EMBL/GenBank/DDBJ databases">
        <title>Arthrobacter antarcticus sp. nov., isolated from Antarctic Soil.</title>
        <authorList>
            <person name="Li J."/>
        </authorList>
    </citation>
    <scope>NUCLEOTIDE SEQUENCE [LARGE SCALE GENOMIC DNA]</scope>
    <source>
        <strain evidence="2 3">Z1-20</strain>
    </source>
</reference>
<dbReference type="InterPro" id="IPR029058">
    <property type="entry name" value="AB_hydrolase_fold"/>
</dbReference>
<dbReference type="Pfam" id="PF12146">
    <property type="entry name" value="Hydrolase_4"/>
    <property type="match status" value="1"/>
</dbReference>
<evidence type="ECO:0000259" key="1">
    <source>
        <dbReference type="Pfam" id="PF12146"/>
    </source>
</evidence>
<name>A0A931CSY2_9MICC</name>
<dbReference type="PANTHER" id="PTHR11614">
    <property type="entry name" value="PHOSPHOLIPASE-RELATED"/>
    <property type="match status" value="1"/>
</dbReference>
<dbReference type="SUPFAM" id="SSF53474">
    <property type="entry name" value="alpha/beta-Hydrolases"/>
    <property type="match status" value="1"/>
</dbReference>
<gene>
    <name evidence="2" type="ORF">IV500_13105</name>
</gene>
<evidence type="ECO:0000313" key="3">
    <source>
        <dbReference type="Proteomes" id="UP000655366"/>
    </source>
</evidence>
<dbReference type="AlphaFoldDB" id="A0A931CSY2"/>
<feature type="domain" description="Serine aminopeptidase S33" evidence="1">
    <location>
        <begin position="32"/>
        <end position="258"/>
    </location>
</feature>
<dbReference type="PRINTS" id="PR00111">
    <property type="entry name" value="ABHYDROLASE"/>
</dbReference>
<evidence type="ECO:0000313" key="2">
    <source>
        <dbReference type="EMBL" id="MBG0740319.1"/>
    </source>
</evidence>
<dbReference type="RefSeq" id="WP_196397258.1">
    <property type="nucleotide sequence ID" value="NZ_JADNYM010000016.1"/>
</dbReference>
<organism evidence="2 3">
    <name type="scientific">Arthrobacter terrae</name>
    <dbReference type="NCBI Taxonomy" id="2935737"/>
    <lineage>
        <taxon>Bacteria</taxon>
        <taxon>Bacillati</taxon>
        <taxon>Actinomycetota</taxon>
        <taxon>Actinomycetes</taxon>
        <taxon>Micrococcales</taxon>
        <taxon>Micrococcaceae</taxon>
        <taxon>Arthrobacter</taxon>
    </lineage>
</organism>
<proteinExistence type="predicted"/>